<dbReference type="GO" id="GO:0002949">
    <property type="term" value="P:tRNA threonylcarbamoyladenosine modification"/>
    <property type="evidence" value="ECO:0007669"/>
    <property type="project" value="TreeGrafter"/>
</dbReference>
<evidence type="ECO:0000256" key="1">
    <source>
        <dbReference type="ARBA" id="ARBA00004123"/>
    </source>
</evidence>
<dbReference type="GO" id="GO:0005634">
    <property type="term" value="C:nucleus"/>
    <property type="evidence" value="ECO:0007669"/>
    <property type="project" value="UniProtKB-SubCell"/>
</dbReference>
<dbReference type="PANTHER" id="PTHR15840">
    <property type="entry name" value="CGI-121 FAMILY MEMBER"/>
    <property type="match status" value="1"/>
</dbReference>
<evidence type="ECO:0000313" key="10">
    <source>
        <dbReference type="EMBL" id="KAF2840886.1"/>
    </source>
</evidence>
<dbReference type="OrthoDB" id="329139at2759"/>
<comment type="function">
    <text evidence="7">Component of the EKC/KEOPS complex that is required for the formation of a threonylcarbamoyl group on adenosine at position 37 (t(6)A37) in tRNAs that read codons beginning with adenine. The complex is probably involved in the transfer of the threonylcarbamoyl moiety of threonylcarbamoyl-AMP (TC-AMP) to the N6 group of A37. CGI121 acts as an allosteric effector that regulates the t(6)A activity of the complex. The EKC/KEOPS complex also promotes both telomere uncapping and telomere elongation. The complex is required for efficient recruitment of transcriptional coactivators. CGI121 is not required for tRNA modification.</text>
</comment>
<dbReference type="AlphaFoldDB" id="A0A9P4SDR8"/>
<dbReference type="Gene3D" id="3.30.2380.10">
    <property type="entry name" value="CGI121/TPRKB"/>
    <property type="match status" value="1"/>
</dbReference>
<dbReference type="GO" id="GO:0000408">
    <property type="term" value="C:EKC/KEOPS complex"/>
    <property type="evidence" value="ECO:0007669"/>
    <property type="project" value="TreeGrafter"/>
</dbReference>
<dbReference type="Pfam" id="PF08617">
    <property type="entry name" value="CGI-121"/>
    <property type="match status" value="1"/>
</dbReference>
<protein>
    <recommendedName>
        <fullName evidence="4">EKC/KEOPS complex subunit CGI121</fullName>
    </recommendedName>
    <alternativeName>
        <fullName evidence="3">EKC/KEOPS complex subunit cgi121</fullName>
    </alternativeName>
</protein>
<comment type="similarity">
    <text evidence="2 8">Belongs to the CGI121/TPRKB family.</text>
</comment>
<keyword evidence="6 8" id="KW-0539">Nucleus</keyword>
<organism evidence="10 11">
    <name type="scientific">Patellaria atrata CBS 101060</name>
    <dbReference type="NCBI Taxonomy" id="1346257"/>
    <lineage>
        <taxon>Eukaryota</taxon>
        <taxon>Fungi</taxon>
        <taxon>Dikarya</taxon>
        <taxon>Ascomycota</taxon>
        <taxon>Pezizomycotina</taxon>
        <taxon>Dothideomycetes</taxon>
        <taxon>Dothideomycetes incertae sedis</taxon>
        <taxon>Patellariales</taxon>
        <taxon>Patellariaceae</taxon>
        <taxon>Patellaria</taxon>
    </lineage>
</organism>
<dbReference type="PANTHER" id="PTHR15840:SF10">
    <property type="entry name" value="EKC_KEOPS COMPLEX SUBUNIT TPRKB"/>
    <property type="match status" value="1"/>
</dbReference>
<accession>A0A9P4SDR8</accession>
<proteinExistence type="inferred from homology"/>
<gene>
    <name evidence="10" type="ORF">M501DRAFT_951435</name>
</gene>
<dbReference type="Proteomes" id="UP000799429">
    <property type="component" value="Unassembled WGS sequence"/>
</dbReference>
<evidence type="ECO:0000256" key="9">
    <source>
        <dbReference type="SAM" id="MobiDB-lite"/>
    </source>
</evidence>
<evidence type="ECO:0000256" key="8">
    <source>
        <dbReference type="RuleBase" id="RU004398"/>
    </source>
</evidence>
<keyword evidence="11" id="KW-1185">Reference proteome</keyword>
<dbReference type="InterPro" id="IPR013926">
    <property type="entry name" value="CGI121/TPRKB"/>
</dbReference>
<keyword evidence="5" id="KW-0819">tRNA processing</keyword>
<feature type="region of interest" description="Disordered" evidence="9">
    <location>
        <begin position="120"/>
        <end position="139"/>
    </location>
</feature>
<dbReference type="GO" id="GO:0005829">
    <property type="term" value="C:cytosol"/>
    <property type="evidence" value="ECO:0007669"/>
    <property type="project" value="TreeGrafter"/>
</dbReference>
<dbReference type="InterPro" id="IPR036504">
    <property type="entry name" value="CGI121/TPRKB_sf"/>
</dbReference>
<name>A0A9P4SDR8_9PEZI</name>
<dbReference type="SUPFAM" id="SSF143870">
    <property type="entry name" value="PF0523-like"/>
    <property type="match status" value="1"/>
</dbReference>
<evidence type="ECO:0000313" key="11">
    <source>
        <dbReference type="Proteomes" id="UP000799429"/>
    </source>
</evidence>
<feature type="non-terminal residue" evidence="10">
    <location>
        <position position="199"/>
    </location>
</feature>
<reference evidence="10" key="1">
    <citation type="journal article" date="2020" name="Stud. Mycol.">
        <title>101 Dothideomycetes genomes: a test case for predicting lifestyles and emergence of pathogens.</title>
        <authorList>
            <person name="Haridas S."/>
            <person name="Albert R."/>
            <person name="Binder M."/>
            <person name="Bloem J."/>
            <person name="Labutti K."/>
            <person name="Salamov A."/>
            <person name="Andreopoulos B."/>
            <person name="Baker S."/>
            <person name="Barry K."/>
            <person name="Bills G."/>
            <person name="Bluhm B."/>
            <person name="Cannon C."/>
            <person name="Castanera R."/>
            <person name="Culley D."/>
            <person name="Daum C."/>
            <person name="Ezra D."/>
            <person name="Gonzalez J."/>
            <person name="Henrissat B."/>
            <person name="Kuo A."/>
            <person name="Liang C."/>
            <person name="Lipzen A."/>
            <person name="Lutzoni F."/>
            <person name="Magnuson J."/>
            <person name="Mondo S."/>
            <person name="Nolan M."/>
            <person name="Ohm R."/>
            <person name="Pangilinan J."/>
            <person name="Park H.-J."/>
            <person name="Ramirez L."/>
            <person name="Alfaro M."/>
            <person name="Sun H."/>
            <person name="Tritt A."/>
            <person name="Yoshinaga Y."/>
            <person name="Zwiers L.-H."/>
            <person name="Turgeon B."/>
            <person name="Goodwin S."/>
            <person name="Spatafora J."/>
            <person name="Crous P."/>
            <person name="Grigoriev I."/>
        </authorList>
    </citation>
    <scope>NUCLEOTIDE SEQUENCE</scope>
    <source>
        <strain evidence="10">CBS 101060</strain>
    </source>
</reference>
<comment type="subcellular location">
    <subcellularLocation>
        <location evidence="1">Nucleus</location>
    </subcellularLocation>
</comment>
<evidence type="ECO:0000256" key="6">
    <source>
        <dbReference type="ARBA" id="ARBA00023242"/>
    </source>
</evidence>
<evidence type="ECO:0000256" key="4">
    <source>
        <dbReference type="ARBA" id="ARBA00016009"/>
    </source>
</evidence>
<evidence type="ECO:0000256" key="2">
    <source>
        <dbReference type="ARBA" id="ARBA00005546"/>
    </source>
</evidence>
<dbReference type="EMBL" id="MU006092">
    <property type="protein sequence ID" value="KAF2840886.1"/>
    <property type="molecule type" value="Genomic_DNA"/>
</dbReference>
<evidence type="ECO:0000256" key="5">
    <source>
        <dbReference type="ARBA" id="ARBA00022694"/>
    </source>
</evidence>
<sequence length="199" mass="21735">MANLTTLHLPHLPDVPVHVAAFKDVRNAAFLRQQLIEGNREFEYAFLDCATILSTRHVLAAVFRAMNDARYGRLKSRNVHSEVVFCLSGNNNIVDSFRYFGLTPTTTSLIAIKIPSIPSNPSNTITQTPPQEAPSNSLSPNTISSHLLAAVEGTPIPFTDKALTRFTDLGRVRKVYKVGGMGKGKGKIEMNGGNGVEEE</sequence>
<evidence type="ECO:0000256" key="3">
    <source>
        <dbReference type="ARBA" id="ARBA00015316"/>
    </source>
</evidence>
<comment type="caution">
    <text evidence="10">The sequence shown here is derived from an EMBL/GenBank/DDBJ whole genome shotgun (WGS) entry which is preliminary data.</text>
</comment>
<evidence type="ECO:0000256" key="7">
    <source>
        <dbReference type="ARBA" id="ARBA00025043"/>
    </source>
</evidence>